<dbReference type="Proteomes" id="UP000280405">
    <property type="component" value="Unassembled WGS sequence"/>
</dbReference>
<dbReference type="AlphaFoldDB" id="A0A3A8FAL7"/>
<accession>A0A3A8FAL7</accession>
<dbReference type="RefSeq" id="WP_120382858.1">
    <property type="nucleotide sequence ID" value="NZ_RAXT01000003.1"/>
</dbReference>
<proteinExistence type="predicted"/>
<sequence>MMSSHSKILFLHGLDSSKESTKFHAIDAEKKYCIEVDYRNLNFKTVEDFYHDTIDKIKPDLLIGHSLGGYWALRMSQSHRIPTIIANPSLSPDFRADYPAINEHDLEHDIPQIAYIELGDEILDMYAATSLLETYMQIDAVEGGHHRLAQPENLNRLIEYMEQTFISR</sequence>
<dbReference type="InterPro" id="IPR029058">
    <property type="entry name" value="AB_hydrolase_fold"/>
</dbReference>
<dbReference type="PANTHER" id="PTHR35602">
    <property type="entry name" value="ESTERASE YQIA-RELATED"/>
    <property type="match status" value="1"/>
</dbReference>
<gene>
    <name evidence="1" type="ORF">D7V20_03015</name>
</gene>
<keyword evidence="1" id="KW-0378">Hydrolase</keyword>
<evidence type="ECO:0000313" key="2">
    <source>
        <dbReference type="Proteomes" id="UP000280405"/>
    </source>
</evidence>
<name>A0A3A8FAL7_9GAMM</name>
<dbReference type="SUPFAM" id="SSF53474">
    <property type="entry name" value="alpha/beta-Hydrolases"/>
    <property type="match status" value="1"/>
</dbReference>
<dbReference type="EMBL" id="RAXT01000003">
    <property type="protein sequence ID" value="RKG40060.1"/>
    <property type="molecule type" value="Genomic_DNA"/>
</dbReference>
<dbReference type="OrthoDB" id="6708400at2"/>
<dbReference type="Gene3D" id="3.40.50.1820">
    <property type="entry name" value="alpha/beta hydrolase"/>
    <property type="match status" value="1"/>
</dbReference>
<protein>
    <submittedName>
        <fullName evidence="1">Alpha/beta fold hydrolase</fullName>
    </submittedName>
</protein>
<keyword evidence="2" id="KW-1185">Reference proteome</keyword>
<evidence type="ECO:0000313" key="1">
    <source>
        <dbReference type="EMBL" id="RKG40060.1"/>
    </source>
</evidence>
<dbReference type="PANTHER" id="PTHR35602:SF3">
    <property type="entry name" value="ESTERASE YQIA"/>
    <property type="match status" value="1"/>
</dbReference>
<reference evidence="1 2" key="1">
    <citation type="submission" date="2018-09" db="EMBL/GenBank/DDBJ databases">
        <title>The draft genome of Acinetobacter spp. strains.</title>
        <authorList>
            <person name="Qin J."/>
            <person name="Feng Y."/>
            <person name="Zong Z."/>
        </authorList>
    </citation>
    <scope>NUCLEOTIDE SEQUENCE [LARGE SCALE GENOMIC DNA]</scope>
    <source>
        <strain evidence="1 2">WCHAc060115</strain>
    </source>
</reference>
<comment type="caution">
    <text evidence="1">The sequence shown here is derived from an EMBL/GenBank/DDBJ whole genome shotgun (WGS) entry which is preliminary data.</text>
</comment>
<dbReference type="GO" id="GO:0016787">
    <property type="term" value="F:hydrolase activity"/>
    <property type="evidence" value="ECO:0007669"/>
    <property type="project" value="UniProtKB-KW"/>
</dbReference>
<organism evidence="1 2">
    <name type="scientific">Acinetobacter rongchengensis</name>
    <dbReference type="NCBI Taxonomy" id="2419601"/>
    <lineage>
        <taxon>Bacteria</taxon>
        <taxon>Pseudomonadati</taxon>
        <taxon>Pseudomonadota</taxon>
        <taxon>Gammaproteobacteria</taxon>
        <taxon>Moraxellales</taxon>
        <taxon>Moraxellaceae</taxon>
        <taxon>Acinetobacter</taxon>
    </lineage>
</organism>
<dbReference type="InterPro" id="IPR008886">
    <property type="entry name" value="UPF0227/Esterase_YqiA"/>
</dbReference>
<dbReference type="Pfam" id="PF05728">
    <property type="entry name" value="UPF0227"/>
    <property type="match status" value="1"/>
</dbReference>